<feature type="active site" evidence="10">
    <location>
        <position position="240"/>
    </location>
</feature>
<evidence type="ECO:0000256" key="5">
    <source>
        <dbReference type="ARBA" id="ARBA00022829"/>
    </source>
</evidence>
<dbReference type="Proteomes" id="UP000095651">
    <property type="component" value="Unassembled WGS sequence"/>
</dbReference>
<comment type="subunit">
    <text evidence="10">Forms a cyclic heterotetrameric complex composed of two molecules of XerC and two molecules of XerD.</text>
</comment>
<evidence type="ECO:0000256" key="1">
    <source>
        <dbReference type="ARBA" id="ARBA00004496"/>
    </source>
</evidence>
<dbReference type="GO" id="GO:0005737">
    <property type="term" value="C:cytoplasm"/>
    <property type="evidence" value="ECO:0007669"/>
    <property type="project" value="UniProtKB-SubCell"/>
</dbReference>
<evidence type="ECO:0000313" key="17">
    <source>
        <dbReference type="Proteomes" id="UP000095651"/>
    </source>
</evidence>
<proteinExistence type="inferred from homology"/>
<keyword evidence="9 10" id="KW-0131">Cell cycle</keyword>
<dbReference type="InterPro" id="IPR013762">
    <property type="entry name" value="Integrase-like_cat_sf"/>
</dbReference>
<dbReference type="EMBL" id="QSSQ01000015">
    <property type="protein sequence ID" value="RGM03193.1"/>
    <property type="molecule type" value="Genomic_DNA"/>
</dbReference>
<name>A0A174G9D9_9FIRM</name>
<reference evidence="18 19" key="2">
    <citation type="submission" date="2018-08" db="EMBL/GenBank/DDBJ databases">
        <title>A genome reference for cultivated species of the human gut microbiota.</title>
        <authorList>
            <person name="Zou Y."/>
            <person name="Xue W."/>
            <person name="Luo G."/>
        </authorList>
    </citation>
    <scope>NUCLEOTIDE SEQUENCE [LARGE SCALE GENOMIC DNA]</scope>
    <source>
        <strain evidence="14 18">AF19-13AC</strain>
        <strain evidence="16 19">TF05-11AC</strain>
        <strain evidence="15 20">TM09-12</strain>
    </source>
</reference>
<evidence type="ECO:0000259" key="11">
    <source>
        <dbReference type="PROSITE" id="PS51898"/>
    </source>
</evidence>
<dbReference type="NCBIfam" id="NF001399">
    <property type="entry name" value="PRK00283.1"/>
    <property type="match status" value="1"/>
</dbReference>
<evidence type="ECO:0000259" key="12">
    <source>
        <dbReference type="PROSITE" id="PS51900"/>
    </source>
</evidence>
<dbReference type="HAMAP" id="MF_01808">
    <property type="entry name" value="Recomb_XerC_XerD"/>
    <property type="match status" value="1"/>
</dbReference>
<feature type="domain" description="Core-binding (CB)" evidence="12">
    <location>
        <begin position="1"/>
        <end position="85"/>
    </location>
</feature>
<evidence type="ECO:0000256" key="6">
    <source>
        <dbReference type="ARBA" id="ARBA00022908"/>
    </source>
</evidence>
<dbReference type="PANTHER" id="PTHR30349:SF81">
    <property type="entry name" value="TYROSINE RECOMBINASE XERC"/>
    <property type="match status" value="1"/>
</dbReference>
<dbReference type="EMBL" id="CYZE01000008">
    <property type="protein sequence ID" value="CUO58531.1"/>
    <property type="molecule type" value="Genomic_DNA"/>
</dbReference>
<sequence length="295" mass="33417">MVTEINEFVKYLREVKKTSKNTEVSYQRDLLQLASYLEAQGITDVEKVTKTSLNSYVLYLEKEGRATTTISRTLASMKAFFHYEFGEGRIRRDPAELIKAPKIEKKAPTILTVEEVNSLLEQPNGDSPKEIRDKAMLELLYATGIRVSELINLKVEDINLAVGFITCRDEHKERMIPFGKVAKQAMLNYMENGRVSLLKGQESEWLFTNCSGRPMSRQGFWKIIKFYGEKAGIQADITPHTLRHSFAAHLLKNGADIHAVQAMMGHSDMATTQMYMNYAQGEAVRSAYAGAHPRN</sequence>
<keyword evidence="3 10" id="KW-0963">Cytoplasm</keyword>
<keyword evidence="7 10" id="KW-0238">DNA-binding</keyword>
<dbReference type="InterPro" id="IPR050090">
    <property type="entry name" value="Tyrosine_recombinase_XerCD"/>
</dbReference>
<feature type="active site" evidence="10">
    <location>
        <position position="243"/>
    </location>
</feature>
<evidence type="ECO:0000313" key="20">
    <source>
        <dbReference type="Proteomes" id="UP000263014"/>
    </source>
</evidence>
<evidence type="ECO:0000256" key="7">
    <source>
        <dbReference type="ARBA" id="ARBA00023125"/>
    </source>
</evidence>
<dbReference type="EMBL" id="QTJW01000019">
    <property type="protein sequence ID" value="RGD68079.1"/>
    <property type="molecule type" value="Genomic_DNA"/>
</dbReference>
<dbReference type="PROSITE" id="PS51900">
    <property type="entry name" value="CB"/>
    <property type="match status" value="1"/>
</dbReference>
<dbReference type="GeneID" id="86063383"/>
<keyword evidence="5 10" id="KW-0159">Chromosome partition</keyword>
<keyword evidence="6 10" id="KW-0229">DNA integration</keyword>
<reference evidence="13 17" key="1">
    <citation type="submission" date="2015-09" db="EMBL/GenBank/DDBJ databases">
        <authorList>
            <consortium name="Pathogen Informatics"/>
        </authorList>
    </citation>
    <scope>NUCLEOTIDE SEQUENCE [LARGE SCALE GENOMIC DNA]</scope>
    <source>
        <strain evidence="13 17">2789STDY5608850</strain>
    </source>
</reference>
<dbReference type="SUPFAM" id="SSF56349">
    <property type="entry name" value="DNA breaking-rejoining enzymes"/>
    <property type="match status" value="1"/>
</dbReference>
<comment type="similarity">
    <text evidence="2">Belongs to the 'phage' integrase family. XerD subfamily.</text>
</comment>
<dbReference type="InterPro" id="IPR023009">
    <property type="entry name" value="Tyrosine_recombinase_XerC/XerD"/>
</dbReference>
<evidence type="ECO:0000256" key="9">
    <source>
        <dbReference type="ARBA" id="ARBA00023306"/>
    </source>
</evidence>
<protein>
    <recommendedName>
        <fullName evidence="10">Tyrosine recombinase XerC</fullName>
    </recommendedName>
</protein>
<evidence type="ECO:0000256" key="2">
    <source>
        <dbReference type="ARBA" id="ARBA00010450"/>
    </source>
</evidence>
<gene>
    <name evidence="13" type="primary">xerD_4</name>
    <name evidence="10" type="synonym">xerC</name>
    <name evidence="14" type="synonym">xerD</name>
    <name evidence="14" type="ORF">DWX31_24115</name>
    <name evidence="16" type="ORF">DXC39_15770</name>
    <name evidence="15" type="ORF">DXD79_15325</name>
    <name evidence="13" type="ORF">ERS852407_03282</name>
</gene>
<keyword evidence="4 10" id="KW-0132">Cell division</keyword>
<dbReference type="GO" id="GO:0051301">
    <property type="term" value="P:cell division"/>
    <property type="evidence" value="ECO:0007669"/>
    <property type="project" value="UniProtKB-KW"/>
</dbReference>
<evidence type="ECO:0000313" key="18">
    <source>
        <dbReference type="Proteomes" id="UP000261023"/>
    </source>
</evidence>
<dbReference type="Pfam" id="PF00589">
    <property type="entry name" value="Phage_integrase"/>
    <property type="match status" value="1"/>
</dbReference>
<dbReference type="Proteomes" id="UP000261023">
    <property type="component" value="Unassembled WGS sequence"/>
</dbReference>
<dbReference type="NCBIfam" id="TIGR02225">
    <property type="entry name" value="recomb_XerD"/>
    <property type="match status" value="1"/>
</dbReference>
<evidence type="ECO:0000256" key="3">
    <source>
        <dbReference type="ARBA" id="ARBA00022490"/>
    </source>
</evidence>
<dbReference type="PROSITE" id="PS51898">
    <property type="entry name" value="TYR_RECOMBINASE"/>
    <property type="match status" value="1"/>
</dbReference>
<dbReference type="GO" id="GO:0006313">
    <property type="term" value="P:DNA transposition"/>
    <property type="evidence" value="ECO:0007669"/>
    <property type="project" value="UniProtKB-UniRule"/>
</dbReference>
<comment type="similarity">
    <text evidence="10">Belongs to the 'phage' integrase family. XerC subfamily.</text>
</comment>
<evidence type="ECO:0000256" key="8">
    <source>
        <dbReference type="ARBA" id="ARBA00023172"/>
    </source>
</evidence>
<evidence type="ECO:0000313" key="13">
    <source>
        <dbReference type="EMBL" id="CUO58531.1"/>
    </source>
</evidence>
<dbReference type="Gene3D" id="1.10.150.130">
    <property type="match status" value="1"/>
</dbReference>
<keyword evidence="8 10" id="KW-0233">DNA recombination</keyword>
<dbReference type="InterPro" id="IPR010998">
    <property type="entry name" value="Integrase_recombinase_N"/>
</dbReference>
<dbReference type="InterPro" id="IPR044068">
    <property type="entry name" value="CB"/>
</dbReference>
<dbReference type="RefSeq" id="WP_002602131.1">
    <property type="nucleotide sequence ID" value="NZ_CABIXC010000008.1"/>
</dbReference>
<feature type="domain" description="Tyr recombinase" evidence="11">
    <location>
        <begin position="106"/>
        <end position="289"/>
    </location>
</feature>
<dbReference type="InterPro" id="IPR011932">
    <property type="entry name" value="Recomb_XerD"/>
</dbReference>
<dbReference type="Pfam" id="PF02899">
    <property type="entry name" value="Phage_int_SAM_1"/>
    <property type="match status" value="1"/>
</dbReference>
<feature type="active site" evidence="10">
    <location>
        <position position="146"/>
    </location>
</feature>
<organism evidence="13 17">
    <name type="scientific">Hungatella hathewayi</name>
    <dbReference type="NCBI Taxonomy" id="154046"/>
    <lineage>
        <taxon>Bacteria</taxon>
        <taxon>Bacillati</taxon>
        <taxon>Bacillota</taxon>
        <taxon>Clostridia</taxon>
        <taxon>Lachnospirales</taxon>
        <taxon>Lachnospiraceae</taxon>
        <taxon>Hungatella</taxon>
    </lineage>
</organism>
<dbReference type="Proteomes" id="UP000263014">
    <property type="component" value="Unassembled WGS sequence"/>
</dbReference>
<dbReference type="InterPro" id="IPR011010">
    <property type="entry name" value="DNA_brk_join_enz"/>
</dbReference>
<dbReference type="AlphaFoldDB" id="A0A174G9D9"/>
<dbReference type="Gene3D" id="1.10.443.10">
    <property type="entry name" value="Intergrase catalytic core"/>
    <property type="match status" value="1"/>
</dbReference>
<feature type="active site" evidence="10">
    <location>
        <position position="266"/>
    </location>
</feature>
<evidence type="ECO:0000256" key="4">
    <source>
        <dbReference type="ARBA" id="ARBA00022618"/>
    </source>
</evidence>
<evidence type="ECO:0000313" key="15">
    <source>
        <dbReference type="EMBL" id="RGJ03747.1"/>
    </source>
</evidence>
<comment type="caution">
    <text evidence="10">Lacks conserved residue(s) required for the propagation of feature annotation.</text>
</comment>
<evidence type="ECO:0000313" key="19">
    <source>
        <dbReference type="Proteomes" id="UP000261257"/>
    </source>
</evidence>
<dbReference type="InterPro" id="IPR002104">
    <property type="entry name" value="Integrase_catalytic"/>
</dbReference>
<dbReference type="CDD" id="cd00798">
    <property type="entry name" value="INT_XerDC_C"/>
    <property type="match status" value="1"/>
</dbReference>
<dbReference type="PANTHER" id="PTHR30349">
    <property type="entry name" value="PHAGE INTEGRASE-RELATED"/>
    <property type="match status" value="1"/>
</dbReference>
<dbReference type="GO" id="GO:0007059">
    <property type="term" value="P:chromosome segregation"/>
    <property type="evidence" value="ECO:0007669"/>
    <property type="project" value="UniProtKB-UniRule"/>
</dbReference>
<comment type="subcellular location">
    <subcellularLocation>
        <location evidence="1 10">Cytoplasm</location>
    </subcellularLocation>
</comment>
<dbReference type="InterPro" id="IPR004107">
    <property type="entry name" value="Integrase_SAM-like_N"/>
</dbReference>
<dbReference type="GO" id="GO:0009037">
    <property type="term" value="F:tyrosine-based site-specific recombinase activity"/>
    <property type="evidence" value="ECO:0007669"/>
    <property type="project" value="UniProtKB-UniRule"/>
</dbReference>
<evidence type="ECO:0000313" key="16">
    <source>
        <dbReference type="EMBL" id="RGM03193.1"/>
    </source>
</evidence>
<evidence type="ECO:0000256" key="10">
    <source>
        <dbReference type="HAMAP-Rule" id="MF_01808"/>
    </source>
</evidence>
<evidence type="ECO:0000313" key="14">
    <source>
        <dbReference type="EMBL" id="RGD68079.1"/>
    </source>
</evidence>
<comment type="function">
    <text evidence="10">Site-specific tyrosine recombinase, which acts by catalyzing the cutting and rejoining of the recombining DNA molecules. The XerC-XerD complex is essential to convert dimers of the bacterial chromosome into monomers to permit their segregation at cell division. It also contributes to the segregational stability of plasmids.</text>
</comment>
<dbReference type="Proteomes" id="UP000261257">
    <property type="component" value="Unassembled WGS sequence"/>
</dbReference>
<feature type="active site" description="O-(3'-phospho-DNA)-tyrosine intermediate" evidence="10">
    <location>
        <position position="275"/>
    </location>
</feature>
<dbReference type="GO" id="GO:0003677">
    <property type="term" value="F:DNA binding"/>
    <property type="evidence" value="ECO:0007669"/>
    <property type="project" value="UniProtKB-UniRule"/>
</dbReference>
<accession>A0A174G9D9</accession>
<dbReference type="OrthoDB" id="9801717at2"/>
<dbReference type="EMBL" id="QSON01000006">
    <property type="protein sequence ID" value="RGJ03747.1"/>
    <property type="molecule type" value="Genomic_DNA"/>
</dbReference>